<name>A0AA40GB50_9HYME</name>
<sequence length="58" mass="6599">KKPIDDKFLVDAAYRRSYIEDEKVKESANYVTTLKWNEINLCGAAMTKSRTVLASKTS</sequence>
<dbReference type="Proteomes" id="UP001177670">
    <property type="component" value="Unassembled WGS sequence"/>
</dbReference>
<dbReference type="EMBL" id="JAHYIQ010000002">
    <property type="protein sequence ID" value="KAK1134479.1"/>
    <property type="molecule type" value="Genomic_DNA"/>
</dbReference>
<keyword evidence="2" id="KW-1185">Reference proteome</keyword>
<evidence type="ECO:0000313" key="1">
    <source>
        <dbReference type="EMBL" id="KAK1134479.1"/>
    </source>
</evidence>
<reference evidence="1" key="1">
    <citation type="submission" date="2021-10" db="EMBL/GenBank/DDBJ databases">
        <title>Melipona bicolor Genome sequencing and assembly.</title>
        <authorList>
            <person name="Araujo N.S."/>
            <person name="Arias M.C."/>
        </authorList>
    </citation>
    <scope>NUCLEOTIDE SEQUENCE</scope>
    <source>
        <strain evidence="1">USP_2M_L1-L4_2017</strain>
        <tissue evidence="1">Whole body</tissue>
    </source>
</reference>
<feature type="non-terminal residue" evidence="1">
    <location>
        <position position="1"/>
    </location>
</feature>
<comment type="caution">
    <text evidence="1">The sequence shown here is derived from an EMBL/GenBank/DDBJ whole genome shotgun (WGS) entry which is preliminary data.</text>
</comment>
<dbReference type="AlphaFoldDB" id="A0AA40GB50"/>
<organism evidence="1 2">
    <name type="scientific">Melipona bicolor</name>
    <dbReference type="NCBI Taxonomy" id="60889"/>
    <lineage>
        <taxon>Eukaryota</taxon>
        <taxon>Metazoa</taxon>
        <taxon>Ecdysozoa</taxon>
        <taxon>Arthropoda</taxon>
        <taxon>Hexapoda</taxon>
        <taxon>Insecta</taxon>
        <taxon>Pterygota</taxon>
        <taxon>Neoptera</taxon>
        <taxon>Endopterygota</taxon>
        <taxon>Hymenoptera</taxon>
        <taxon>Apocrita</taxon>
        <taxon>Aculeata</taxon>
        <taxon>Apoidea</taxon>
        <taxon>Anthophila</taxon>
        <taxon>Apidae</taxon>
        <taxon>Melipona</taxon>
    </lineage>
</organism>
<protein>
    <submittedName>
        <fullName evidence="1">Uncharacterized protein</fullName>
    </submittedName>
</protein>
<gene>
    <name evidence="1" type="ORF">K0M31_007261</name>
</gene>
<accession>A0AA40GB50</accession>
<proteinExistence type="predicted"/>
<evidence type="ECO:0000313" key="2">
    <source>
        <dbReference type="Proteomes" id="UP001177670"/>
    </source>
</evidence>